<dbReference type="AlphaFoldDB" id="A0A2V1GTT9"/>
<evidence type="ECO:0000313" key="1">
    <source>
        <dbReference type="EMBL" id="PVZ69496.1"/>
    </source>
</evidence>
<accession>A0A2V1GTT9</accession>
<sequence length="187" mass="21103">MIKDYQIRIKLNRTDYHSPQVQTNLTQAMEVNFILRSDVLQIVDLGLDNTDQQSSICFEALPGQWHADVERRDLGSSWGMRPAFLLAWHESLGKPDSRDKHWAPLGIRLHSETGIIAVSDDKFIKEDNLQLYQDAIDLLEESDFLALTANAIGLESALSHGDFPLSAIRDETNRIQAICINFGLAAR</sequence>
<protein>
    <submittedName>
        <fullName evidence="1">Uncharacterized protein</fullName>
    </submittedName>
</protein>
<dbReference type="EMBL" id="QDDL01000003">
    <property type="protein sequence ID" value="PVZ69496.1"/>
    <property type="molecule type" value="Genomic_DNA"/>
</dbReference>
<dbReference type="Proteomes" id="UP000244906">
    <property type="component" value="Unassembled WGS sequence"/>
</dbReference>
<organism evidence="1 2">
    <name type="scientific">Pelagibaculum spongiae</name>
    <dbReference type="NCBI Taxonomy" id="2080658"/>
    <lineage>
        <taxon>Bacteria</taxon>
        <taxon>Pseudomonadati</taxon>
        <taxon>Pseudomonadota</taxon>
        <taxon>Gammaproteobacteria</taxon>
        <taxon>Oceanospirillales</taxon>
        <taxon>Pelagibaculum</taxon>
    </lineage>
</organism>
<evidence type="ECO:0000313" key="2">
    <source>
        <dbReference type="Proteomes" id="UP000244906"/>
    </source>
</evidence>
<gene>
    <name evidence="1" type="ORF">DC094_09195</name>
</gene>
<comment type="caution">
    <text evidence="1">The sequence shown here is derived from an EMBL/GenBank/DDBJ whole genome shotgun (WGS) entry which is preliminary data.</text>
</comment>
<name>A0A2V1GTT9_9GAMM</name>
<proteinExistence type="predicted"/>
<keyword evidence="2" id="KW-1185">Reference proteome</keyword>
<reference evidence="1 2" key="1">
    <citation type="submission" date="2018-04" db="EMBL/GenBank/DDBJ databases">
        <title>Thalassorhabdus spongiae gen. nov., sp. nov., isolated from a marine sponge in South-West Iceland.</title>
        <authorList>
            <person name="Knobloch S."/>
            <person name="Daussin A."/>
            <person name="Johannsson R."/>
            <person name="Marteinsson V.T."/>
        </authorList>
    </citation>
    <scope>NUCLEOTIDE SEQUENCE [LARGE SCALE GENOMIC DNA]</scope>
    <source>
        <strain evidence="1 2">Hp12</strain>
    </source>
</reference>